<evidence type="ECO:0000313" key="2">
    <source>
        <dbReference type="EMBL" id="EIM75214.1"/>
    </source>
</evidence>
<dbReference type="Pfam" id="PF22707">
    <property type="entry name" value="S1CSD-TOTE-2"/>
    <property type="match status" value="1"/>
</dbReference>
<feature type="domain" description="TOTE conflict systems S1/CSD-like" evidence="1">
    <location>
        <begin position="464"/>
        <end position="524"/>
    </location>
</feature>
<organism evidence="2 3">
    <name type="scientific">Nitritalea halalkaliphila LW7</name>
    <dbReference type="NCBI Taxonomy" id="1189621"/>
    <lineage>
        <taxon>Bacteria</taxon>
        <taxon>Pseudomonadati</taxon>
        <taxon>Bacteroidota</taxon>
        <taxon>Cytophagia</taxon>
        <taxon>Cytophagales</taxon>
        <taxon>Cyclobacteriaceae</taxon>
        <taxon>Nitritalea</taxon>
    </lineage>
</organism>
<sequence length="529" mass="61442">MLRIGTKRLISFRAKTMKNNNMRFGFDRQHAWSLYYCMKKCAQGGEQEKALHFLREFDLMQMPADEVLLHERIDYLRQVVRGEYLRVKSLVEQGHYAAAFELLIEQHDVHEEQLSWCMFYLFRQFNKEENPDWATLFGYFETFRTHVPAKKTLVFKLILQQLIKVPAEEWDTVSQVDAIHYLLGFEQLEEEDYQGQLYEGKKIMALAERLHIVYSKALLRESPPDEVILAYITQVVEPKLEIHPHMLYVPYFKAKLLLALGDRESGLRAFKHFALRKAKEFWVWQVYAEAYEDDPELYFACLCKALLCSTKPAFLLGIRERLMNFLVLQGRYAEAKYELEQIVAVRQKEQWGLRQQHKELLASPWFTTTPSRATAYTAAAVPAEALLDEEDIRAVQVVITYVNESKKLFGFTDTERQQGFGKYKKMPEVGQVYVLKGKFSEGNSGYFQVRALRLSECQEHPLLKQVADTFTPVQGKAFGFVGKVFVEPSFLNLHPLQPGQQVTGLAMLAPVKGKSAWGWKLIRLTDSVE</sequence>
<evidence type="ECO:0000313" key="3">
    <source>
        <dbReference type="Proteomes" id="UP000005551"/>
    </source>
</evidence>
<dbReference type="EMBL" id="AJYA01000032">
    <property type="protein sequence ID" value="EIM75214.1"/>
    <property type="molecule type" value="Genomic_DNA"/>
</dbReference>
<dbReference type="AlphaFoldDB" id="I5C062"/>
<protein>
    <recommendedName>
        <fullName evidence="1">TOTE conflict systems S1/CSD-like domain-containing protein</fullName>
    </recommendedName>
</protein>
<name>I5C062_9BACT</name>
<proteinExistence type="predicted"/>
<comment type="caution">
    <text evidence="2">The sequence shown here is derived from an EMBL/GenBank/DDBJ whole genome shotgun (WGS) entry which is preliminary data.</text>
</comment>
<dbReference type="Proteomes" id="UP000005551">
    <property type="component" value="Unassembled WGS sequence"/>
</dbReference>
<keyword evidence="3" id="KW-1185">Reference proteome</keyword>
<reference evidence="2 3" key="1">
    <citation type="submission" date="2012-05" db="EMBL/GenBank/DDBJ databases">
        <title>Genome sequence of Nitritalea halalkaliphila LW7.</title>
        <authorList>
            <person name="Jangir P.K."/>
            <person name="Singh A."/>
            <person name="Shivaji S."/>
            <person name="Sharma R."/>
        </authorList>
    </citation>
    <scope>NUCLEOTIDE SEQUENCE [LARGE SCALE GENOMIC DNA]</scope>
    <source>
        <strain evidence="2 3">LW7</strain>
    </source>
</reference>
<dbReference type="InterPro" id="IPR054283">
    <property type="entry name" value="DUF7017"/>
</dbReference>
<dbReference type="Pfam" id="PF22860">
    <property type="entry name" value="DUF7017"/>
    <property type="match status" value="1"/>
</dbReference>
<gene>
    <name evidence="2" type="ORF">A3SI_14079</name>
</gene>
<accession>I5C062</accession>
<dbReference type="STRING" id="1189621.A3SI_14079"/>
<dbReference type="InterPro" id="IPR054427">
    <property type="entry name" value="S1CSD-TOTE-2"/>
</dbReference>
<evidence type="ECO:0000259" key="1">
    <source>
        <dbReference type="Pfam" id="PF22707"/>
    </source>
</evidence>